<evidence type="ECO:0000256" key="8">
    <source>
        <dbReference type="SAM" id="MobiDB-lite"/>
    </source>
</evidence>
<feature type="domain" description="DEAD-box RNA helicase Q" evidence="11">
    <location>
        <begin position="1"/>
        <end position="29"/>
    </location>
</feature>
<feature type="compositionally biased region" description="Basic and acidic residues" evidence="8">
    <location>
        <begin position="406"/>
        <end position="415"/>
    </location>
</feature>
<evidence type="ECO:0000256" key="4">
    <source>
        <dbReference type="ARBA" id="ARBA00022840"/>
    </source>
</evidence>
<dbReference type="PROSITE" id="PS00039">
    <property type="entry name" value="DEAD_ATP_HELICASE"/>
    <property type="match status" value="1"/>
</dbReference>
<feature type="short sequence motif" description="Q motif" evidence="6">
    <location>
        <begin position="1"/>
        <end position="29"/>
    </location>
</feature>
<dbReference type="GO" id="GO:0003676">
    <property type="term" value="F:nucleic acid binding"/>
    <property type="evidence" value="ECO:0007669"/>
    <property type="project" value="InterPro"/>
</dbReference>
<keyword evidence="4 7" id="KW-0067">ATP-binding</keyword>
<dbReference type="Gene3D" id="3.40.50.300">
    <property type="entry name" value="P-loop containing nucleotide triphosphate hydrolases"/>
    <property type="match status" value="2"/>
</dbReference>
<evidence type="ECO:0000259" key="10">
    <source>
        <dbReference type="PROSITE" id="PS51194"/>
    </source>
</evidence>
<dbReference type="OrthoDB" id="9808889at2"/>
<evidence type="ECO:0000256" key="6">
    <source>
        <dbReference type="PROSITE-ProRule" id="PRU00552"/>
    </source>
</evidence>
<evidence type="ECO:0000256" key="1">
    <source>
        <dbReference type="ARBA" id="ARBA00022741"/>
    </source>
</evidence>
<dbReference type="InterPro" id="IPR014014">
    <property type="entry name" value="RNA_helicase_DEAD_Q_motif"/>
</dbReference>
<dbReference type="EMBL" id="QKRX01000001">
    <property type="protein sequence ID" value="RAU19866.1"/>
    <property type="molecule type" value="Genomic_DNA"/>
</dbReference>
<dbReference type="PROSITE" id="PS51195">
    <property type="entry name" value="Q_MOTIF"/>
    <property type="match status" value="1"/>
</dbReference>
<feature type="domain" description="Helicase ATP-binding" evidence="9">
    <location>
        <begin position="32"/>
        <end position="208"/>
    </location>
</feature>
<dbReference type="InterPro" id="IPR027417">
    <property type="entry name" value="P-loop_NTPase"/>
</dbReference>
<protein>
    <submittedName>
        <fullName evidence="12">ATP-dependent helicase</fullName>
    </submittedName>
</protein>
<proteinExistence type="inferred from homology"/>
<dbReference type="Pfam" id="PF00270">
    <property type="entry name" value="DEAD"/>
    <property type="match status" value="1"/>
</dbReference>
<dbReference type="SMART" id="SM00487">
    <property type="entry name" value="DEXDc"/>
    <property type="match status" value="1"/>
</dbReference>
<sequence length="415" mass="45991">MSFTSLGLSGFFQRALDELGYETPTAVQSQAIPAVLEGRDVLAAAETGSGKTAAFVLPLLETLLNHPGLRSNQVAALVLVPTRELAVQVEQAIQAYTAYYPRRVKTLAVYGGVSINVQMQAMRGGCDLMVATPGRLLDLIEKNAINLNQVQHLVLDEADRMLDLGFADELQQVVNLLPTQRQNLLFSATFPQEVDALIDRLLFNPVCIEIERQNKLPDSLTQRPIEVDRAQRTTLLRHLLTEHPGAQFLVFVASKRTAENVADKLYKYDFNVETLHGDKAQTERTTTIAAFKAGKIRVLIATDLAARGLDIPLLPYVVNYDLPRSPADYIHRIGRTARAGEVGTAFSFIDPESDAHFKLIVKRNQLDVTLEQIKGFERTTTPTLESPKTTQGQPPIKGKRKSKKDKLREAAAREQ</sequence>
<gene>
    <name evidence="12" type="ORF">DN062_01995</name>
</gene>
<feature type="compositionally biased region" description="Low complexity" evidence="8">
    <location>
        <begin position="379"/>
        <end position="390"/>
    </location>
</feature>
<dbReference type="RefSeq" id="WP_112157025.1">
    <property type="nucleotide sequence ID" value="NZ_QKRX01000001.1"/>
</dbReference>
<dbReference type="PANTHER" id="PTHR47959:SF13">
    <property type="entry name" value="ATP-DEPENDENT RNA HELICASE RHLE"/>
    <property type="match status" value="1"/>
</dbReference>
<name>A0A364NS02_9GAMM</name>
<comment type="caution">
    <text evidence="12">The sequence shown here is derived from an EMBL/GenBank/DDBJ whole genome shotgun (WGS) entry which is preliminary data.</text>
</comment>
<dbReference type="InterPro" id="IPR011545">
    <property type="entry name" value="DEAD/DEAH_box_helicase_dom"/>
</dbReference>
<keyword evidence="3 7" id="KW-0347">Helicase</keyword>
<dbReference type="CDD" id="cd18787">
    <property type="entry name" value="SF2_C_DEAD"/>
    <property type="match status" value="1"/>
</dbReference>
<dbReference type="InterPro" id="IPR044742">
    <property type="entry name" value="DEAD/DEAH_RhlB"/>
</dbReference>
<evidence type="ECO:0000256" key="3">
    <source>
        <dbReference type="ARBA" id="ARBA00022806"/>
    </source>
</evidence>
<dbReference type="Proteomes" id="UP000250744">
    <property type="component" value="Unassembled WGS sequence"/>
</dbReference>
<keyword evidence="1 7" id="KW-0547">Nucleotide-binding</keyword>
<dbReference type="AlphaFoldDB" id="A0A364NS02"/>
<dbReference type="GO" id="GO:0005829">
    <property type="term" value="C:cytosol"/>
    <property type="evidence" value="ECO:0007669"/>
    <property type="project" value="TreeGrafter"/>
</dbReference>
<dbReference type="SMART" id="SM00490">
    <property type="entry name" value="HELICc"/>
    <property type="match status" value="1"/>
</dbReference>
<dbReference type="InterPro" id="IPR050079">
    <property type="entry name" value="DEAD_box_RNA_helicase"/>
</dbReference>
<evidence type="ECO:0000313" key="12">
    <source>
        <dbReference type="EMBL" id="RAU19866.1"/>
    </source>
</evidence>
<evidence type="ECO:0000259" key="11">
    <source>
        <dbReference type="PROSITE" id="PS51195"/>
    </source>
</evidence>
<dbReference type="CDD" id="cd00268">
    <property type="entry name" value="DEADc"/>
    <property type="match status" value="1"/>
</dbReference>
<dbReference type="InterPro" id="IPR001650">
    <property type="entry name" value="Helicase_C-like"/>
</dbReference>
<reference evidence="12 13" key="1">
    <citation type="submission" date="2018-06" db="EMBL/GenBank/DDBJ databases">
        <title>Nitrincola tibetense sp. nov., isolated from Lake XuguoCo on Tibetan Plateau.</title>
        <authorList>
            <person name="Xing P."/>
        </authorList>
    </citation>
    <scope>NUCLEOTIDE SEQUENCE [LARGE SCALE GENOMIC DNA]</scope>
    <source>
        <strain evidence="13">xg18</strain>
    </source>
</reference>
<evidence type="ECO:0000313" key="13">
    <source>
        <dbReference type="Proteomes" id="UP000250744"/>
    </source>
</evidence>
<evidence type="ECO:0000256" key="2">
    <source>
        <dbReference type="ARBA" id="ARBA00022801"/>
    </source>
</evidence>
<keyword evidence="2 7" id="KW-0378">Hydrolase</keyword>
<organism evidence="12 13">
    <name type="scientific">Nitrincola tibetensis</name>
    <dbReference type="NCBI Taxonomy" id="2219697"/>
    <lineage>
        <taxon>Bacteria</taxon>
        <taxon>Pseudomonadati</taxon>
        <taxon>Pseudomonadota</taxon>
        <taxon>Gammaproteobacteria</taxon>
        <taxon>Oceanospirillales</taxon>
        <taxon>Oceanospirillaceae</taxon>
        <taxon>Nitrincola</taxon>
    </lineage>
</organism>
<dbReference type="PROSITE" id="PS51192">
    <property type="entry name" value="HELICASE_ATP_BIND_1"/>
    <property type="match status" value="1"/>
</dbReference>
<feature type="domain" description="Helicase C-terminal" evidence="10">
    <location>
        <begin position="235"/>
        <end position="381"/>
    </location>
</feature>
<dbReference type="PROSITE" id="PS51194">
    <property type="entry name" value="HELICASE_CTER"/>
    <property type="match status" value="1"/>
</dbReference>
<dbReference type="PANTHER" id="PTHR47959">
    <property type="entry name" value="ATP-DEPENDENT RNA HELICASE RHLE-RELATED"/>
    <property type="match status" value="1"/>
</dbReference>
<dbReference type="InterPro" id="IPR000629">
    <property type="entry name" value="RNA-helicase_DEAD-box_CS"/>
</dbReference>
<feature type="region of interest" description="Disordered" evidence="8">
    <location>
        <begin position="378"/>
        <end position="415"/>
    </location>
</feature>
<evidence type="ECO:0000256" key="5">
    <source>
        <dbReference type="ARBA" id="ARBA00038437"/>
    </source>
</evidence>
<dbReference type="InterPro" id="IPR014001">
    <property type="entry name" value="Helicase_ATP-bd"/>
</dbReference>
<dbReference type="GO" id="GO:0003724">
    <property type="term" value="F:RNA helicase activity"/>
    <property type="evidence" value="ECO:0007669"/>
    <property type="project" value="InterPro"/>
</dbReference>
<dbReference type="Pfam" id="PF00271">
    <property type="entry name" value="Helicase_C"/>
    <property type="match status" value="1"/>
</dbReference>
<dbReference type="SUPFAM" id="SSF52540">
    <property type="entry name" value="P-loop containing nucleoside triphosphate hydrolases"/>
    <property type="match status" value="1"/>
</dbReference>
<evidence type="ECO:0000256" key="7">
    <source>
        <dbReference type="RuleBase" id="RU000492"/>
    </source>
</evidence>
<dbReference type="GO" id="GO:0016787">
    <property type="term" value="F:hydrolase activity"/>
    <property type="evidence" value="ECO:0007669"/>
    <property type="project" value="UniProtKB-KW"/>
</dbReference>
<accession>A0A364NS02</accession>
<dbReference type="GO" id="GO:0005524">
    <property type="term" value="F:ATP binding"/>
    <property type="evidence" value="ECO:0007669"/>
    <property type="project" value="UniProtKB-KW"/>
</dbReference>
<evidence type="ECO:0000259" key="9">
    <source>
        <dbReference type="PROSITE" id="PS51192"/>
    </source>
</evidence>
<keyword evidence="13" id="KW-1185">Reference proteome</keyword>
<comment type="similarity">
    <text evidence="5 7">Belongs to the DEAD box helicase family.</text>
</comment>